<name>A0A8B9HVZ9_ASTMX</name>
<dbReference type="PROSITE" id="PS50011">
    <property type="entry name" value="PROTEIN_KINASE_DOM"/>
    <property type="match status" value="1"/>
</dbReference>
<keyword evidence="7" id="KW-0808">Transferase</keyword>
<accession>A0A8B9HVZ9</accession>
<evidence type="ECO:0000256" key="1">
    <source>
        <dbReference type="ARBA" id="ARBA00001946"/>
    </source>
</evidence>
<dbReference type="Proteomes" id="UP000752171">
    <property type="component" value="Unassembled WGS sequence"/>
</dbReference>
<evidence type="ECO:0000256" key="9">
    <source>
        <dbReference type="ARBA" id="ARBA00022741"/>
    </source>
</evidence>
<evidence type="ECO:0000256" key="4">
    <source>
        <dbReference type="ARBA" id="ARBA00022473"/>
    </source>
</evidence>
<dbReference type="GO" id="GO:0000287">
    <property type="term" value="F:magnesium ion binding"/>
    <property type="evidence" value="ECO:0007669"/>
    <property type="project" value="UniProtKB-ARBA"/>
</dbReference>
<evidence type="ECO:0000256" key="10">
    <source>
        <dbReference type="ARBA" id="ARBA00022777"/>
    </source>
</evidence>
<evidence type="ECO:0000259" key="21">
    <source>
        <dbReference type="PROSITE" id="PS50011"/>
    </source>
</evidence>
<dbReference type="GO" id="GO:0005737">
    <property type="term" value="C:cytoplasm"/>
    <property type="evidence" value="ECO:0007669"/>
    <property type="project" value="TreeGrafter"/>
</dbReference>
<keyword evidence="4" id="KW-0217">Developmental protein</keyword>
<evidence type="ECO:0000256" key="5">
    <source>
        <dbReference type="ARBA" id="ARBA00022527"/>
    </source>
</evidence>
<dbReference type="GO" id="GO:0035556">
    <property type="term" value="P:intracellular signal transduction"/>
    <property type="evidence" value="ECO:0007669"/>
    <property type="project" value="TreeGrafter"/>
</dbReference>
<dbReference type="GO" id="GO:0050321">
    <property type="term" value="F:tau-protein kinase activity"/>
    <property type="evidence" value="ECO:0007669"/>
    <property type="project" value="TreeGrafter"/>
</dbReference>
<sequence length="449" mass="50911">MAWREIRRISAEVETNRMLESFGYTVLGNIGGGSFGQVKVATSIKHYKHVAIKILDRRRMSSTEAKYFLERELAILRILRHPNIVQVYEIIAMPTGKVFIVMEAAETDLAKKLKRVANIPENQAKKWFSQLVSAMVYMHEKDIIHRDIKCENVLLTVDNQVKLTDFGLSDFSLGFPMLTQCGTFHYLAPEILMGVPYNAKKSDVWSLGVLLFVMLTGRLPFRTSRPKDLLRLQHRTLDYPWWLDIGRSCRDLLSKMLEVNPNKRPSMAMVAQHPWLLPCYKRLLLGCRSPSRNAEPSTSKEAPKPAPAAPKVEPELLKQQPGPSSSVSNEAERKSSSASEEDVFFSALEHIEEESPASPSSDKELVNADSEVDHSAAAAAGVEDAKEKSGCFASLRERLKKIFRSTSSSAEDAPPQPTKREGVWRLRFPWFKIQRKQPRKRSAAKWYLE</sequence>
<keyword evidence="9 18" id="KW-0547">Nucleotide-binding</keyword>
<reference evidence="22 25" key="1">
    <citation type="submission" date="2021-07" db="EMBL/GenBank/DDBJ databases">
        <authorList>
            <person name="Imarazene B."/>
            <person name="Zahm M."/>
            <person name="Klopp C."/>
            <person name="Cabau C."/>
            <person name="Beille S."/>
            <person name="Jouanno E."/>
            <person name="Castinel A."/>
            <person name="Lluch J."/>
            <person name="Gil L."/>
            <person name="Kuchtly C."/>
            <person name="Lopez Roques C."/>
            <person name="Donnadieu C."/>
            <person name="Parrinello H."/>
            <person name="Journot L."/>
            <person name="Du K."/>
            <person name="Schartl M."/>
            <person name="Retaux S."/>
            <person name="Guiguen Y."/>
        </authorList>
    </citation>
    <scope>NUCLEOTIDE SEQUENCE [LARGE SCALE GENOMIC DNA]</scope>
    <source>
        <strain evidence="22">Pach_M1</strain>
        <tissue evidence="22">Testis</tissue>
    </source>
</reference>
<dbReference type="AlphaFoldDB" id="A0A8B9HVZ9"/>
<dbReference type="EMBL" id="JAICCE010000013">
    <property type="protein sequence ID" value="KAG9269110.1"/>
    <property type="molecule type" value="Genomic_DNA"/>
</dbReference>
<evidence type="ECO:0000256" key="14">
    <source>
        <dbReference type="ARBA" id="ARBA00022843"/>
    </source>
</evidence>
<dbReference type="Ensembl" id="ENSAMXT00005019566.1">
    <property type="protein sequence ID" value="ENSAMXP00005017705.1"/>
    <property type="gene ID" value="ENSAMXG00005009232.1"/>
</dbReference>
<evidence type="ECO:0000256" key="20">
    <source>
        <dbReference type="SAM" id="MobiDB-lite"/>
    </source>
</evidence>
<dbReference type="FunFam" id="1.10.510.10:FF:000571">
    <property type="entry name" value="Maternal embryonic leucine zipper kinase"/>
    <property type="match status" value="1"/>
</dbReference>
<evidence type="ECO:0000256" key="6">
    <source>
        <dbReference type="ARBA" id="ARBA00022553"/>
    </source>
</evidence>
<evidence type="ECO:0000256" key="12">
    <source>
        <dbReference type="ARBA" id="ARBA00022840"/>
    </source>
</evidence>
<comment type="catalytic activity">
    <reaction evidence="17">
        <text>L-seryl-[protein] + ATP = O-phospho-L-seryl-[protein] + ADP + H(+)</text>
        <dbReference type="Rhea" id="RHEA:17989"/>
        <dbReference type="Rhea" id="RHEA-COMP:9863"/>
        <dbReference type="Rhea" id="RHEA-COMP:11604"/>
        <dbReference type="ChEBI" id="CHEBI:15378"/>
        <dbReference type="ChEBI" id="CHEBI:29999"/>
        <dbReference type="ChEBI" id="CHEBI:30616"/>
        <dbReference type="ChEBI" id="CHEBI:83421"/>
        <dbReference type="ChEBI" id="CHEBI:456216"/>
        <dbReference type="EC" id="2.7.11.1"/>
    </reaction>
</comment>
<dbReference type="SUPFAM" id="SSF56112">
    <property type="entry name" value="Protein kinase-like (PK-like)"/>
    <property type="match status" value="1"/>
</dbReference>
<dbReference type="PROSITE" id="PS00107">
    <property type="entry name" value="PROTEIN_KINASE_ATP"/>
    <property type="match status" value="1"/>
</dbReference>
<dbReference type="InterPro" id="IPR000719">
    <property type="entry name" value="Prot_kinase_dom"/>
</dbReference>
<gene>
    <name evidence="22" type="primary">TSSK6</name>
    <name evidence="22" type="ORF">AMEX_G16093</name>
</gene>
<evidence type="ECO:0000256" key="8">
    <source>
        <dbReference type="ARBA" id="ARBA00022723"/>
    </source>
</evidence>
<comment type="cofactor">
    <cofactor evidence="1">
        <name>Mg(2+)</name>
        <dbReference type="ChEBI" id="CHEBI:18420"/>
    </cofactor>
</comment>
<organism evidence="23 24">
    <name type="scientific">Astyanax mexicanus</name>
    <name type="common">Blind cave fish</name>
    <name type="synonym">Astyanax fasciatus mexicanus</name>
    <dbReference type="NCBI Taxonomy" id="7994"/>
    <lineage>
        <taxon>Eukaryota</taxon>
        <taxon>Metazoa</taxon>
        <taxon>Chordata</taxon>
        <taxon>Craniata</taxon>
        <taxon>Vertebrata</taxon>
        <taxon>Euteleostomi</taxon>
        <taxon>Actinopterygii</taxon>
        <taxon>Neopterygii</taxon>
        <taxon>Teleostei</taxon>
        <taxon>Ostariophysi</taxon>
        <taxon>Characiformes</taxon>
        <taxon>Characoidei</taxon>
        <taxon>Acestrorhamphidae</taxon>
        <taxon>Acestrorhamphinae</taxon>
        <taxon>Astyanax</taxon>
    </lineage>
</organism>
<protein>
    <recommendedName>
        <fullName evidence="3">non-specific serine/threonine protein kinase</fullName>
        <ecNumber evidence="3">2.7.11.1</ecNumber>
    </recommendedName>
</protein>
<dbReference type="SMART" id="SM00220">
    <property type="entry name" value="S_TKc"/>
    <property type="match status" value="1"/>
</dbReference>
<dbReference type="Proteomes" id="UP000694621">
    <property type="component" value="Unplaced"/>
</dbReference>
<evidence type="ECO:0000256" key="16">
    <source>
        <dbReference type="ARBA" id="ARBA00047899"/>
    </source>
</evidence>
<feature type="region of interest" description="Disordered" evidence="20">
    <location>
        <begin position="291"/>
        <end position="339"/>
    </location>
</feature>
<keyword evidence="15" id="KW-0744">Spermatogenesis</keyword>
<proteinExistence type="inferred from homology"/>
<dbReference type="GO" id="GO:0007283">
    <property type="term" value="P:spermatogenesis"/>
    <property type="evidence" value="ECO:0007669"/>
    <property type="project" value="UniProtKB-KW"/>
</dbReference>
<keyword evidence="8" id="KW-0479">Metal-binding</keyword>
<evidence type="ECO:0000256" key="19">
    <source>
        <dbReference type="RuleBase" id="RU000304"/>
    </source>
</evidence>
<dbReference type="InterPro" id="IPR011009">
    <property type="entry name" value="Kinase-like_dom_sf"/>
</dbReference>
<evidence type="ECO:0000256" key="13">
    <source>
        <dbReference type="ARBA" id="ARBA00022842"/>
    </source>
</evidence>
<dbReference type="PANTHER" id="PTHR24346:SF102">
    <property type="entry name" value="TESTIS-SPECIFIC SERINE_THREONINE-PROTEIN KINASE 1"/>
    <property type="match status" value="1"/>
</dbReference>
<feature type="binding site" evidence="18">
    <location>
        <position position="53"/>
    </location>
    <ligand>
        <name>ATP</name>
        <dbReference type="ChEBI" id="CHEBI:30616"/>
    </ligand>
</feature>
<evidence type="ECO:0000256" key="3">
    <source>
        <dbReference type="ARBA" id="ARBA00012513"/>
    </source>
</evidence>
<keyword evidence="13" id="KW-0460">Magnesium</keyword>
<dbReference type="InterPro" id="IPR017441">
    <property type="entry name" value="Protein_kinase_ATP_BS"/>
</dbReference>
<comment type="similarity">
    <text evidence="2">Belongs to the protein kinase superfamily. CAMK Ser/Thr protein kinase family.</text>
</comment>
<evidence type="ECO:0000256" key="17">
    <source>
        <dbReference type="ARBA" id="ARBA00048679"/>
    </source>
</evidence>
<dbReference type="InterPro" id="IPR008271">
    <property type="entry name" value="Ser/Thr_kinase_AS"/>
</dbReference>
<comment type="catalytic activity">
    <reaction evidence="16">
        <text>L-threonyl-[protein] + ATP = O-phospho-L-threonyl-[protein] + ADP + H(+)</text>
        <dbReference type="Rhea" id="RHEA:46608"/>
        <dbReference type="Rhea" id="RHEA-COMP:11060"/>
        <dbReference type="Rhea" id="RHEA-COMP:11605"/>
        <dbReference type="ChEBI" id="CHEBI:15378"/>
        <dbReference type="ChEBI" id="CHEBI:30013"/>
        <dbReference type="ChEBI" id="CHEBI:30616"/>
        <dbReference type="ChEBI" id="CHEBI:61977"/>
        <dbReference type="ChEBI" id="CHEBI:456216"/>
        <dbReference type="EC" id="2.7.11.1"/>
    </reaction>
</comment>
<keyword evidence="14" id="KW-0832">Ubl conjugation</keyword>
<feature type="compositionally biased region" description="Basic and acidic residues" evidence="20">
    <location>
        <begin position="361"/>
        <end position="374"/>
    </location>
</feature>
<dbReference type="Pfam" id="PF00069">
    <property type="entry name" value="Pkinase"/>
    <property type="match status" value="1"/>
</dbReference>
<dbReference type="EC" id="2.7.11.1" evidence="3"/>
<evidence type="ECO:0000256" key="11">
    <source>
        <dbReference type="ARBA" id="ARBA00022782"/>
    </source>
</evidence>
<feature type="domain" description="Protein kinase" evidence="21">
    <location>
        <begin position="24"/>
        <end position="276"/>
    </location>
</feature>
<keyword evidence="11" id="KW-0221">Differentiation</keyword>
<dbReference type="Gene3D" id="1.10.510.10">
    <property type="entry name" value="Transferase(Phosphotransferase) domain 1"/>
    <property type="match status" value="1"/>
</dbReference>
<evidence type="ECO:0000313" key="22">
    <source>
        <dbReference type="EMBL" id="KAG9269110.1"/>
    </source>
</evidence>
<evidence type="ECO:0000256" key="15">
    <source>
        <dbReference type="ARBA" id="ARBA00022871"/>
    </source>
</evidence>
<dbReference type="GO" id="GO:0030154">
    <property type="term" value="P:cell differentiation"/>
    <property type="evidence" value="ECO:0007669"/>
    <property type="project" value="UniProtKB-KW"/>
</dbReference>
<dbReference type="PANTHER" id="PTHR24346">
    <property type="entry name" value="MAP/MICROTUBULE AFFINITY-REGULATING KINASE"/>
    <property type="match status" value="1"/>
</dbReference>
<keyword evidence="6" id="KW-0597">Phosphoprotein</keyword>
<keyword evidence="10 22" id="KW-0418">Kinase</keyword>
<evidence type="ECO:0000256" key="2">
    <source>
        <dbReference type="ARBA" id="ARBA00006692"/>
    </source>
</evidence>
<evidence type="ECO:0000313" key="23">
    <source>
        <dbReference type="Ensembl" id="ENSAMXP00005017705.1"/>
    </source>
</evidence>
<evidence type="ECO:0000313" key="24">
    <source>
        <dbReference type="Proteomes" id="UP000694621"/>
    </source>
</evidence>
<reference evidence="23" key="2">
    <citation type="submission" date="2025-05" db="UniProtKB">
        <authorList>
            <consortium name="Ensembl"/>
        </authorList>
    </citation>
    <scope>IDENTIFICATION</scope>
</reference>
<evidence type="ECO:0000256" key="18">
    <source>
        <dbReference type="PROSITE-ProRule" id="PRU10141"/>
    </source>
</evidence>
<dbReference type="GO" id="GO:0005524">
    <property type="term" value="F:ATP binding"/>
    <property type="evidence" value="ECO:0007669"/>
    <property type="project" value="UniProtKB-UniRule"/>
</dbReference>
<evidence type="ECO:0000256" key="7">
    <source>
        <dbReference type="ARBA" id="ARBA00022679"/>
    </source>
</evidence>
<evidence type="ECO:0000313" key="25">
    <source>
        <dbReference type="Proteomes" id="UP000752171"/>
    </source>
</evidence>
<keyword evidence="12 18" id="KW-0067">ATP-binding</keyword>
<keyword evidence="5 19" id="KW-0723">Serine/threonine-protein kinase</keyword>
<feature type="region of interest" description="Disordered" evidence="20">
    <location>
        <begin position="351"/>
        <end position="387"/>
    </location>
</feature>
<dbReference type="PROSITE" id="PS00108">
    <property type="entry name" value="PROTEIN_KINASE_ST"/>
    <property type="match status" value="1"/>
</dbReference>
<dbReference type="GO" id="GO:0000226">
    <property type="term" value="P:microtubule cytoskeleton organization"/>
    <property type="evidence" value="ECO:0007669"/>
    <property type="project" value="TreeGrafter"/>
</dbReference>